<dbReference type="RefSeq" id="WP_011584470.1">
    <property type="nucleotide sequence ID" value="NC_008255.1"/>
</dbReference>
<evidence type="ECO:0008006" key="3">
    <source>
        <dbReference type="Google" id="ProtNLM"/>
    </source>
</evidence>
<dbReference type="InterPro" id="IPR014985">
    <property type="entry name" value="WbqC"/>
</dbReference>
<reference evidence="1 2" key="1">
    <citation type="journal article" date="2007" name="Appl. Environ. Microbiol.">
        <title>Genome sequence of the cellulolytic gliding bacterium Cytophaga hutchinsonii.</title>
        <authorList>
            <person name="Xie G."/>
            <person name="Bruce D.C."/>
            <person name="Challacombe J.F."/>
            <person name="Chertkov O."/>
            <person name="Detter J.C."/>
            <person name="Gilna P."/>
            <person name="Han C.S."/>
            <person name="Lucas S."/>
            <person name="Misra M."/>
            <person name="Myers G.L."/>
            <person name="Richardson P."/>
            <person name="Tapia R."/>
            <person name="Thayer N."/>
            <person name="Thompson L.S."/>
            <person name="Brettin T.S."/>
            <person name="Henrissat B."/>
            <person name="Wilson D.B."/>
            <person name="McBride M.J."/>
        </authorList>
    </citation>
    <scope>NUCLEOTIDE SEQUENCE [LARGE SCALE GENOMIC DNA]</scope>
    <source>
        <strain evidence="2">ATCC 33406 / DSM 1761 / CIP 103989 / NBRC 15051 / NCIMB 9469 / D465</strain>
    </source>
</reference>
<gene>
    <name evidence="1" type="ordered locus">CHU_1077</name>
</gene>
<dbReference type="KEGG" id="chu:CHU_1077"/>
<proteinExistence type="predicted"/>
<evidence type="ECO:0000313" key="2">
    <source>
        <dbReference type="Proteomes" id="UP000001822"/>
    </source>
</evidence>
<dbReference type="EMBL" id="CP000383">
    <property type="protein sequence ID" value="ABG58354.1"/>
    <property type="molecule type" value="Genomic_DNA"/>
</dbReference>
<dbReference type="OrthoDB" id="1523452at2"/>
<sequence length="215" mass="24595">MTNANDKSTSKKSTLLIDLHYLPAISYFKTLAAADTIILETQETFQKQTFRNRCEILTSNGKEALIVPILHGSSSMIKDIKIDYNQRWFQIHDRSIRSAYGKSPFFDFFIEGISVILSQKHTFLWDLNYALLTLCLENLTLKKVLLESNSYIKPAEVPDNLIDMRGKLVPQSKKTDSKFVIKPYQQVFGNEFVTDLSIVDLLFCAVLDSSEILKE</sequence>
<name>A0A6N4SPZ7_CYTH3</name>
<protein>
    <recommendedName>
        <fullName evidence="3">WbqC-like protein</fullName>
    </recommendedName>
</protein>
<dbReference type="Proteomes" id="UP000001822">
    <property type="component" value="Chromosome"/>
</dbReference>
<keyword evidence="2" id="KW-1185">Reference proteome</keyword>
<organism evidence="1 2">
    <name type="scientific">Cytophaga hutchinsonii (strain ATCC 33406 / DSM 1761 / CIP 103989 / NBRC 15051 / NCIMB 9469 / D465)</name>
    <dbReference type="NCBI Taxonomy" id="269798"/>
    <lineage>
        <taxon>Bacteria</taxon>
        <taxon>Pseudomonadati</taxon>
        <taxon>Bacteroidota</taxon>
        <taxon>Cytophagia</taxon>
        <taxon>Cytophagales</taxon>
        <taxon>Cytophagaceae</taxon>
        <taxon>Cytophaga</taxon>
    </lineage>
</organism>
<accession>A0A6N4SPZ7</accession>
<evidence type="ECO:0000313" key="1">
    <source>
        <dbReference type="EMBL" id="ABG58354.1"/>
    </source>
</evidence>
<dbReference type="AlphaFoldDB" id="A0A6N4SPZ7"/>
<dbReference type="Pfam" id="PF08889">
    <property type="entry name" value="WbqC"/>
    <property type="match status" value="1"/>
</dbReference>